<evidence type="ECO:0000313" key="1">
    <source>
        <dbReference type="EMBL" id="CDW77118.1"/>
    </source>
</evidence>
<organism evidence="1 2">
    <name type="scientific">Stylonychia lemnae</name>
    <name type="common">Ciliate</name>
    <dbReference type="NCBI Taxonomy" id="5949"/>
    <lineage>
        <taxon>Eukaryota</taxon>
        <taxon>Sar</taxon>
        <taxon>Alveolata</taxon>
        <taxon>Ciliophora</taxon>
        <taxon>Intramacronucleata</taxon>
        <taxon>Spirotrichea</taxon>
        <taxon>Stichotrichia</taxon>
        <taxon>Sporadotrichida</taxon>
        <taxon>Oxytrichidae</taxon>
        <taxon>Stylonychinae</taxon>
        <taxon>Stylonychia</taxon>
    </lineage>
</organism>
<dbReference type="AlphaFoldDB" id="A0A078A4D7"/>
<keyword evidence="2" id="KW-1185">Reference proteome</keyword>
<dbReference type="InParanoid" id="A0A078A4D7"/>
<gene>
    <name evidence="1" type="primary">Contig7888.g8426</name>
    <name evidence="1" type="ORF">STYLEM_6087</name>
</gene>
<dbReference type="EMBL" id="CCKQ01005855">
    <property type="protein sequence ID" value="CDW77118.1"/>
    <property type="molecule type" value="Genomic_DNA"/>
</dbReference>
<name>A0A078A4D7_STYLE</name>
<sequence>MSIQNSTFIRGMSREQGGALLIQNTNFNIRFSNFIENYAKDGGAMALICSPLVIMLHSGQKWQVTLIVQLFKVMIIFPWQVAKFIKEQQKLGSLMLTVRQSQMIIARKNQASQSIFSSIYISATDQNAKISGEYQIQVENGIGIFQIMPKWRDQLKWIMVPILPAMNAWRMLSVLGEILLMFYLDFGGHQIPPQILYLVFMIKLALEIQQIHQMMLSSANMDTRGIYVIIVQMKVAFNS</sequence>
<proteinExistence type="predicted"/>
<protein>
    <submittedName>
        <fullName evidence="1">Uncharacterized protein</fullName>
    </submittedName>
</protein>
<accession>A0A078A4D7</accession>
<dbReference type="Proteomes" id="UP000039865">
    <property type="component" value="Unassembled WGS sequence"/>
</dbReference>
<reference evidence="1 2" key="1">
    <citation type="submission" date="2014-06" db="EMBL/GenBank/DDBJ databases">
        <authorList>
            <person name="Swart Estienne"/>
        </authorList>
    </citation>
    <scope>NUCLEOTIDE SEQUENCE [LARGE SCALE GENOMIC DNA]</scope>
    <source>
        <strain evidence="1 2">130c</strain>
    </source>
</reference>
<evidence type="ECO:0000313" key="2">
    <source>
        <dbReference type="Proteomes" id="UP000039865"/>
    </source>
</evidence>